<reference evidence="2 3" key="1">
    <citation type="submission" date="2016-02" db="EMBL/GenBank/DDBJ databases">
        <authorList>
            <consortium name="Pathogen Informatics"/>
        </authorList>
    </citation>
    <scope>NUCLEOTIDE SEQUENCE [LARGE SCALE GENOMIC DNA]</scope>
    <source>
        <strain evidence="2 3">LSS69</strain>
    </source>
</reference>
<feature type="transmembrane region" description="Helical" evidence="1">
    <location>
        <begin position="13"/>
        <end position="34"/>
    </location>
</feature>
<proteinExistence type="predicted"/>
<dbReference type="EMBL" id="FIHS01000004">
    <property type="protein sequence ID" value="CYV28520.1"/>
    <property type="molecule type" value="Genomic_DNA"/>
</dbReference>
<keyword evidence="1" id="KW-1133">Transmembrane helix</keyword>
<evidence type="ECO:0000256" key="1">
    <source>
        <dbReference type="SAM" id="Phobius"/>
    </source>
</evidence>
<protein>
    <submittedName>
        <fullName evidence="2">Uncharacterized protein</fullName>
    </submittedName>
</protein>
<evidence type="ECO:0000313" key="2">
    <source>
        <dbReference type="EMBL" id="CYV28520.1"/>
    </source>
</evidence>
<sequence>MTITYEKLKVKDIVLGIATLVGITIGSILITFYGYSRILETFKEHLPGYISVTNIVTLFESIHHLFTTMPELAYFILIQGLGLALGIIVSIANNY</sequence>
<keyword evidence="1" id="KW-0812">Transmembrane</keyword>
<dbReference type="Proteomes" id="UP000071533">
    <property type="component" value="Unassembled WGS sequence"/>
</dbReference>
<gene>
    <name evidence="2" type="ORF">ERS132431_00438</name>
</gene>
<dbReference type="RefSeq" id="WP_044690219.1">
    <property type="nucleotide sequence ID" value="NZ_FIHS01000004.1"/>
</dbReference>
<organism evidence="2 3">
    <name type="scientific">Streptococcus suis</name>
    <dbReference type="NCBI Taxonomy" id="1307"/>
    <lineage>
        <taxon>Bacteria</taxon>
        <taxon>Bacillati</taxon>
        <taxon>Bacillota</taxon>
        <taxon>Bacilli</taxon>
        <taxon>Lactobacillales</taxon>
        <taxon>Streptococcaceae</taxon>
        <taxon>Streptococcus</taxon>
    </lineage>
</organism>
<accession>A0A123TH62</accession>
<feature type="transmembrane region" description="Helical" evidence="1">
    <location>
        <begin position="72"/>
        <end position="92"/>
    </location>
</feature>
<evidence type="ECO:0000313" key="3">
    <source>
        <dbReference type="Proteomes" id="UP000071533"/>
    </source>
</evidence>
<name>A0A123TH62_STRSU</name>
<dbReference type="AlphaFoldDB" id="A0A123TH62"/>
<keyword evidence="1" id="KW-0472">Membrane</keyword>